<keyword evidence="1" id="KW-0614">Plasmid</keyword>
<keyword evidence="2" id="KW-1185">Reference proteome</keyword>
<protein>
    <submittedName>
        <fullName evidence="1">Uncharacterized protein</fullName>
    </submittedName>
</protein>
<dbReference type="AlphaFoldDB" id="A0A0B4X9N8"/>
<reference evidence="1 2" key="1">
    <citation type="submission" date="2013-11" db="EMBL/GenBank/DDBJ databases">
        <title>Complete genome sequence of Rhizobium gallicum bv. gallicum R602.</title>
        <authorList>
            <person name="Bustos P."/>
            <person name="Santamaria R.I."/>
            <person name="Lozano L."/>
            <person name="Acosta J.L."/>
            <person name="Ormeno-Orrillo E."/>
            <person name="Rogel M.A."/>
            <person name="Romero D."/>
            <person name="Cevallos M.A."/>
            <person name="Martinez-Romero E."/>
            <person name="Gonzalez V."/>
        </authorList>
    </citation>
    <scope>NUCLEOTIDE SEQUENCE [LARGE SCALE GENOMIC DNA]</scope>
    <source>
        <strain evidence="1 2">R602</strain>
        <plasmid evidence="1 2">pRgalR602c</plasmid>
    </source>
</reference>
<gene>
    <name evidence="1" type="ORF">RGR602_PC00671</name>
</gene>
<dbReference type="Proteomes" id="UP000031368">
    <property type="component" value="Plasmid pRgalR602c"/>
</dbReference>
<proteinExistence type="predicted"/>
<dbReference type="KEGG" id="rga:RGR602_PC00671"/>
<sequence length="81" mass="9436">MRPFVAKRKFYWKKRSEGPPARSIKGGPSKHTEIVSEELVASPTIDTANWVLRFISTLKKPLEFNRSLCHLIDRFFHHGRS</sequence>
<geneLocation type="plasmid" evidence="1 2">
    <name>pRgalR602c</name>
</geneLocation>
<dbReference type="HOGENOM" id="CLU_2571413_0_0_5"/>
<dbReference type="EMBL" id="CP006880">
    <property type="protein sequence ID" value="AJD44709.1"/>
    <property type="molecule type" value="Genomic_DNA"/>
</dbReference>
<organism evidence="1 2">
    <name type="scientific">Rhizobium gallicum bv. gallicum R602sp</name>
    <dbReference type="NCBI Taxonomy" id="1041138"/>
    <lineage>
        <taxon>Bacteria</taxon>
        <taxon>Pseudomonadati</taxon>
        <taxon>Pseudomonadota</taxon>
        <taxon>Alphaproteobacteria</taxon>
        <taxon>Hyphomicrobiales</taxon>
        <taxon>Rhizobiaceae</taxon>
        <taxon>Rhizobium/Agrobacterium group</taxon>
        <taxon>Rhizobium</taxon>
    </lineage>
</organism>
<accession>A0A0B4X9N8</accession>
<evidence type="ECO:0000313" key="2">
    <source>
        <dbReference type="Proteomes" id="UP000031368"/>
    </source>
</evidence>
<name>A0A0B4X9N8_9HYPH</name>
<evidence type="ECO:0000313" key="1">
    <source>
        <dbReference type="EMBL" id="AJD44709.1"/>
    </source>
</evidence>